<comment type="caution">
    <text evidence="5">The sequence shown here is derived from an EMBL/GenBank/DDBJ whole genome shotgun (WGS) entry which is preliminary data.</text>
</comment>
<dbReference type="Proteomes" id="UP001596956">
    <property type="component" value="Unassembled WGS sequence"/>
</dbReference>
<dbReference type="Gene3D" id="3.40.50.300">
    <property type="entry name" value="P-loop containing nucleotide triphosphate hydrolases"/>
    <property type="match status" value="1"/>
</dbReference>
<name>A0ABW3BD18_9ACTN</name>
<keyword evidence="6" id="KW-1185">Reference proteome</keyword>
<evidence type="ECO:0000313" key="5">
    <source>
        <dbReference type="EMBL" id="MFD0801227.1"/>
    </source>
</evidence>
<gene>
    <name evidence="5" type="ORF">ACFQZU_07835</name>
</gene>
<evidence type="ECO:0000256" key="2">
    <source>
        <dbReference type="ARBA" id="ARBA00011322"/>
    </source>
</evidence>
<dbReference type="EMBL" id="JBHTHR010000174">
    <property type="protein sequence ID" value="MFD0801227.1"/>
    <property type="molecule type" value="Genomic_DNA"/>
</dbReference>
<evidence type="ECO:0000256" key="1">
    <source>
        <dbReference type="ARBA" id="ARBA00006930"/>
    </source>
</evidence>
<dbReference type="Pfam" id="PF13476">
    <property type="entry name" value="AAA_23"/>
    <property type="match status" value="1"/>
</dbReference>
<evidence type="ECO:0000259" key="4">
    <source>
        <dbReference type="Pfam" id="PF13476"/>
    </source>
</evidence>
<feature type="non-terminal residue" evidence="5">
    <location>
        <position position="221"/>
    </location>
</feature>
<dbReference type="PANTHER" id="PTHR32114:SF2">
    <property type="entry name" value="ABC TRANSPORTER ABCH.3"/>
    <property type="match status" value="1"/>
</dbReference>
<comment type="similarity">
    <text evidence="1">Belongs to the SMC family. SbcC subfamily.</text>
</comment>
<feature type="domain" description="Rad50/SbcC-type AAA" evidence="4">
    <location>
        <begin position="5"/>
        <end position="179"/>
    </location>
</feature>
<dbReference type="InterPro" id="IPR027417">
    <property type="entry name" value="P-loop_NTPase"/>
</dbReference>
<evidence type="ECO:0000313" key="6">
    <source>
        <dbReference type="Proteomes" id="UP001596956"/>
    </source>
</evidence>
<reference evidence="6" key="1">
    <citation type="journal article" date="2019" name="Int. J. Syst. Evol. Microbiol.">
        <title>The Global Catalogue of Microorganisms (GCM) 10K type strain sequencing project: providing services to taxonomists for standard genome sequencing and annotation.</title>
        <authorList>
            <consortium name="The Broad Institute Genomics Platform"/>
            <consortium name="The Broad Institute Genome Sequencing Center for Infectious Disease"/>
            <person name="Wu L."/>
            <person name="Ma J."/>
        </authorList>
    </citation>
    <scope>NUCLEOTIDE SEQUENCE [LARGE SCALE GENOMIC DNA]</scope>
    <source>
        <strain evidence="6">CCUG 63369</strain>
    </source>
</reference>
<evidence type="ECO:0000256" key="3">
    <source>
        <dbReference type="ARBA" id="ARBA00013368"/>
    </source>
</evidence>
<sequence>MRLHKLTVCAFGPFAGTETVDFDRLGDGGLFLIHGPTGAGKTSVLDAVCFALYGQVPGVREAARSLRSNHAAATTAPEVTLELTVGGRRLHIRRSPSWQRPKKRGTGTTEEKAKVVVQERGRDSWQPVTNRPDEAGQFIKDRIGLSPAQFCQVVLLPQGDFARFLRADAKQRRTDLERIFAAGVFTKVEDWLADRARTLGQEAGRAEAAVGQTAGLVAEVG</sequence>
<dbReference type="SUPFAM" id="SSF52540">
    <property type="entry name" value="P-loop containing nucleoside triphosphate hydrolases"/>
    <property type="match status" value="1"/>
</dbReference>
<dbReference type="InterPro" id="IPR038729">
    <property type="entry name" value="Rad50/SbcC_AAA"/>
</dbReference>
<proteinExistence type="inferred from homology"/>
<comment type="subunit">
    <text evidence="2">Heterodimer of SbcC and SbcD.</text>
</comment>
<protein>
    <recommendedName>
        <fullName evidence="3">Nuclease SbcCD subunit C</fullName>
    </recommendedName>
</protein>
<dbReference type="PANTHER" id="PTHR32114">
    <property type="entry name" value="ABC TRANSPORTER ABCH.3"/>
    <property type="match status" value="1"/>
</dbReference>
<accession>A0ABW3BD18</accession>
<organism evidence="5 6">
    <name type="scientific">Streptomonospora algeriensis</name>
    <dbReference type="NCBI Taxonomy" id="995084"/>
    <lineage>
        <taxon>Bacteria</taxon>
        <taxon>Bacillati</taxon>
        <taxon>Actinomycetota</taxon>
        <taxon>Actinomycetes</taxon>
        <taxon>Streptosporangiales</taxon>
        <taxon>Nocardiopsidaceae</taxon>
        <taxon>Streptomonospora</taxon>
    </lineage>
</organism>